<dbReference type="EMBL" id="QGKX02000095">
    <property type="protein sequence ID" value="KAF3570446.1"/>
    <property type="molecule type" value="Genomic_DNA"/>
</dbReference>
<gene>
    <name evidence="1" type="ORF">F2Q69_00058238</name>
</gene>
<dbReference type="AlphaFoldDB" id="A0A8S9RCF2"/>
<protein>
    <submittedName>
        <fullName evidence="1">Uncharacterized protein</fullName>
    </submittedName>
</protein>
<evidence type="ECO:0000313" key="2">
    <source>
        <dbReference type="Proteomes" id="UP000712600"/>
    </source>
</evidence>
<accession>A0A8S9RCF2</accession>
<proteinExistence type="predicted"/>
<reference evidence="1" key="1">
    <citation type="submission" date="2019-12" db="EMBL/GenBank/DDBJ databases">
        <title>Genome sequencing and annotation of Brassica cretica.</title>
        <authorList>
            <person name="Studholme D.J."/>
            <person name="Sarris P."/>
        </authorList>
    </citation>
    <scope>NUCLEOTIDE SEQUENCE</scope>
    <source>
        <strain evidence="1">PFS-109/04</strain>
        <tissue evidence="1">Leaf</tissue>
    </source>
</reference>
<dbReference type="Proteomes" id="UP000712600">
    <property type="component" value="Unassembled WGS sequence"/>
</dbReference>
<comment type="caution">
    <text evidence="1">The sequence shown here is derived from an EMBL/GenBank/DDBJ whole genome shotgun (WGS) entry which is preliminary data.</text>
</comment>
<name>A0A8S9RCF2_BRACR</name>
<sequence>MVTMQNTNTPLATGTTKLTTEPMKLDILELSSLAMFLLSDWIFAAESSKLNDDQVKDKSNIDFFLNRLLAFRKPRWTTMHACKGNRTHEVLTTPFLLRRWSGVL</sequence>
<organism evidence="1 2">
    <name type="scientific">Brassica cretica</name>
    <name type="common">Mustard</name>
    <dbReference type="NCBI Taxonomy" id="69181"/>
    <lineage>
        <taxon>Eukaryota</taxon>
        <taxon>Viridiplantae</taxon>
        <taxon>Streptophyta</taxon>
        <taxon>Embryophyta</taxon>
        <taxon>Tracheophyta</taxon>
        <taxon>Spermatophyta</taxon>
        <taxon>Magnoliopsida</taxon>
        <taxon>eudicotyledons</taxon>
        <taxon>Gunneridae</taxon>
        <taxon>Pentapetalae</taxon>
        <taxon>rosids</taxon>
        <taxon>malvids</taxon>
        <taxon>Brassicales</taxon>
        <taxon>Brassicaceae</taxon>
        <taxon>Brassiceae</taxon>
        <taxon>Brassica</taxon>
    </lineage>
</organism>
<evidence type="ECO:0000313" key="1">
    <source>
        <dbReference type="EMBL" id="KAF3570446.1"/>
    </source>
</evidence>